<comment type="subunit">
    <text evidence="8">Interacts with ABI1. Part of a complex that contains SOS1, ABI1 and EPS8L2. Associates with F-actin.</text>
</comment>
<dbReference type="GO" id="GO:0051764">
    <property type="term" value="P:actin crosslink formation"/>
    <property type="evidence" value="ECO:0007669"/>
    <property type="project" value="Ensembl"/>
</dbReference>
<evidence type="ECO:0000256" key="10">
    <source>
        <dbReference type="ARBA" id="ARBA00077699"/>
    </source>
</evidence>
<dbReference type="GO" id="GO:0014069">
    <property type="term" value="C:postsynaptic density"/>
    <property type="evidence" value="ECO:0007669"/>
    <property type="project" value="Ensembl"/>
</dbReference>
<keyword evidence="4" id="KW-0963">Cytoplasm</keyword>
<dbReference type="GO" id="GO:0070358">
    <property type="term" value="P:actin polymerization-dependent cell motility"/>
    <property type="evidence" value="ECO:0007669"/>
    <property type="project" value="Ensembl"/>
</dbReference>
<feature type="compositionally biased region" description="Pro residues" evidence="12">
    <location>
        <begin position="894"/>
        <end position="924"/>
    </location>
</feature>
<dbReference type="InterPro" id="IPR011993">
    <property type="entry name" value="PH-like_dom_sf"/>
</dbReference>
<dbReference type="GO" id="GO:0051017">
    <property type="term" value="P:actin filament bundle assembly"/>
    <property type="evidence" value="ECO:0007669"/>
    <property type="project" value="Ensembl"/>
</dbReference>
<dbReference type="SUPFAM" id="SSF50729">
    <property type="entry name" value="PH domain-like"/>
    <property type="match status" value="1"/>
</dbReference>
<dbReference type="SMART" id="SM00462">
    <property type="entry name" value="PTB"/>
    <property type="match status" value="1"/>
</dbReference>
<dbReference type="Ensembl" id="ENSOANT00000073872.1">
    <property type="protein sequence ID" value="ENSOANP00000037710.1"/>
    <property type="gene ID" value="ENSOANG00000045443.1"/>
</dbReference>
<dbReference type="GeneTree" id="ENSGT00940000156403"/>
<proteinExistence type="inferred from homology"/>
<dbReference type="InParanoid" id="A0A6I8NAB8"/>
<evidence type="ECO:0000256" key="6">
    <source>
        <dbReference type="ARBA" id="ARBA00023054"/>
    </source>
</evidence>
<feature type="compositionally biased region" description="Basic and acidic residues" evidence="12">
    <location>
        <begin position="774"/>
        <end position="785"/>
    </location>
</feature>
<dbReference type="InterPro" id="IPR055093">
    <property type="entry name" value="EPS8_2nd"/>
</dbReference>
<dbReference type="GO" id="GO:0035023">
    <property type="term" value="P:regulation of Rho protein signal transduction"/>
    <property type="evidence" value="ECO:0000318"/>
    <property type="project" value="GO_Central"/>
</dbReference>
<feature type="region of interest" description="Disordered" evidence="12">
    <location>
        <begin position="773"/>
        <end position="809"/>
    </location>
</feature>
<gene>
    <name evidence="14" type="primary">EPS8</name>
</gene>
<dbReference type="GO" id="GO:0005903">
    <property type="term" value="C:brush border"/>
    <property type="evidence" value="ECO:0007669"/>
    <property type="project" value="Ensembl"/>
</dbReference>
<feature type="region of interest" description="Disordered" evidence="12">
    <location>
        <begin position="605"/>
        <end position="625"/>
    </location>
</feature>
<dbReference type="GO" id="GO:0032587">
    <property type="term" value="C:ruffle membrane"/>
    <property type="evidence" value="ECO:0000318"/>
    <property type="project" value="GO_Central"/>
</dbReference>
<dbReference type="Pfam" id="PF08416">
    <property type="entry name" value="PTB"/>
    <property type="match status" value="1"/>
</dbReference>
<dbReference type="GO" id="GO:0031267">
    <property type="term" value="F:small GTPase binding"/>
    <property type="evidence" value="ECO:0007669"/>
    <property type="project" value="Ensembl"/>
</dbReference>
<accession>A0A6I8NAB8</accession>
<feature type="region of interest" description="Disordered" evidence="12">
    <location>
        <begin position="270"/>
        <end position="327"/>
    </location>
</feature>
<dbReference type="GO" id="GO:0016601">
    <property type="term" value="P:Rac protein signal transduction"/>
    <property type="evidence" value="ECO:0007669"/>
    <property type="project" value="Ensembl"/>
</dbReference>
<dbReference type="SUPFAM" id="SSF50044">
    <property type="entry name" value="SH3-domain"/>
    <property type="match status" value="1"/>
</dbReference>
<dbReference type="OMA" id="VWKKITC"/>
<evidence type="ECO:0000256" key="9">
    <source>
        <dbReference type="ARBA" id="ARBA00067142"/>
    </source>
</evidence>
<dbReference type="PROSITE" id="PS50002">
    <property type="entry name" value="SH3"/>
    <property type="match status" value="1"/>
</dbReference>
<feature type="region of interest" description="Disordered" evidence="12">
    <location>
        <begin position="1"/>
        <end position="97"/>
    </location>
</feature>
<dbReference type="Bgee" id="ENSOANG00000045443">
    <property type="expression patterns" value="Expressed in cerebellum and 7 other cell types or tissues"/>
</dbReference>
<dbReference type="PANTHER" id="PTHR12287:SF21">
    <property type="entry name" value="EPIDERMAL GROWTH FACTOR RECEPTOR KINASE SUBSTRATE 8"/>
    <property type="match status" value="1"/>
</dbReference>
<evidence type="ECO:0000256" key="4">
    <source>
        <dbReference type="ARBA" id="ARBA00022490"/>
    </source>
</evidence>
<evidence type="ECO:0000313" key="15">
    <source>
        <dbReference type="Proteomes" id="UP000002279"/>
    </source>
</evidence>
<reference evidence="14" key="2">
    <citation type="submission" date="2025-08" db="UniProtKB">
        <authorList>
            <consortium name="Ensembl"/>
        </authorList>
    </citation>
    <scope>IDENTIFICATION</scope>
    <source>
        <strain evidence="14">Glennie</strain>
    </source>
</reference>
<dbReference type="GO" id="GO:0051016">
    <property type="term" value="P:barbed-end actin filament capping"/>
    <property type="evidence" value="ECO:0007669"/>
    <property type="project" value="Ensembl"/>
</dbReference>
<dbReference type="GO" id="GO:0008360">
    <property type="term" value="P:regulation of cell shape"/>
    <property type="evidence" value="ECO:0007669"/>
    <property type="project" value="Ensembl"/>
</dbReference>
<comment type="similarity">
    <text evidence="2">Belongs to the EPS8 family.</text>
</comment>
<dbReference type="FunFam" id="1.10.150.50:FF:000023">
    <property type="entry name" value="Epidermal growth factor receptor kinase substrate 8"/>
    <property type="match status" value="1"/>
</dbReference>
<evidence type="ECO:0000259" key="13">
    <source>
        <dbReference type="PROSITE" id="PS50002"/>
    </source>
</evidence>
<keyword evidence="6" id="KW-0175">Coiled coil</keyword>
<keyword evidence="5" id="KW-0597">Phosphoprotein</keyword>
<dbReference type="Pfam" id="PF00018">
    <property type="entry name" value="SH3_1"/>
    <property type="match status" value="1"/>
</dbReference>
<comment type="function">
    <text evidence="7">Stimulates guanine exchange activity of SOS1. May play a role in membrane ruffling and remodeling of the actin cytoskeleton.</text>
</comment>
<protein>
    <recommendedName>
        <fullName evidence="9">Epidermal growth factor receptor kinase substrate 8-like protein 1</fullName>
    </recommendedName>
    <alternativeName>
        <fullName evidence="10">Epidermal growth factor receptor pathway substrate 8-related protein 1</fullName>
    </alternativeName>
</protein>
<dbReference type="InterPro" id="IPR039801">
    <property type="entry name" value="EPS8-like"/>
</dbReference>
<dbReference type="InterPro" id="IPR013625">
    <property type="entry name" value="PTB"/>
</dbReference>
<organism evidence="14 15">
    <name type="scientific">Ornithorhynchus anatinus</name>
    <name type="common">Duckbill platypus</name>
    <dbReference type="NCBI Taxonomy" id="9258"/>
    <lineage>
        <taxon>Eukaryota</taxon>
        <taxon>Metazoa</taxon>
        <taxon>Chordata</taxon>
        <taxon>Craniata</taxon>
        <taxon>Vertebrata</taxon>
        <taxon>Euteleostomi</taxon>
        <taxon>Mammalia</taxon>
        <taxon>Monotremata</taxon>
        <taxon>Ornithorhynchidae</taxon>
        <taxon>Ornithorhynchus</taxon>
    </lineage>
</organism>
<dbReference type="CDD" id="cd09540">
    <property type="entry name" value="SAM_EPS8-like"/>
    <property type="match status" value="1"/>
</dbReference>
<dbReference type="GO" id="GO:0098978">
    <property type="term" value="C:glutamatergic synapse"/>
    <property type="evidence" value="ECO:0007669"/>
    <property type="project" value="Ensembl"/>
</dbReference>
<dbReference type="FunFam" id="2.30.30.40:FF:000071">
    <property type="entry name" value="Epidermal growth factor receptor kinase substrate 8"/>
    <property type="match status" value="1"/>
</dbReference>
<dbReference type="Gene3D" id="2.30.29.30">
    <property type="entry name" value="Pleckstrin-homology domain (PH domain)/Phosphotyrosine-binding domain (PTB)"/>
    <property type="match status" value="1"/>
</dbReference>
<dbReference type="Pfam" id="PF18016">
    <property type="entry name" value="SAM_3"/>
    <property type="match status" value="1"/>
</dbReference>
<sequence length="1093" mass="117931">MGFWRDGVGAGETGPGRRGDGAGPGETGPRSQRRDRDRGGWAAPPGRRNRGRRDEAEAGETGLGPSVGKRSSVARSGQNPGPGVGRTRVPISSPAPLSGRLLPHPLAVARPSPVPLSARLRPPLRPCLGPLPARLPLLVCPPLAPLPARLLPQAARLLPVSCSSVCLPPSPPAFCPCVARLPARLLPLARPSSAPPVCPPQTPPPPALLLLRCPGSRVCPSAVRFVRACRGCGCVRRAGSGEPEGSVERISQRQEEIVIVFRRGWKNDDGRGADSFGSGAGPEAVSGRMKGYATGSPPGGFAGRRAQMNGYGSPSYPPSDAGSDARSSAKALYGTEGLFFFRSSSKQRKKERRKDYARDGVGRASEVSRYRVEHLTTFVLDRRDAVVTVDDGIRKLRLLLAKGRVWTQDMILRVDDRAVGLVDLESGNELEHFPLSTVQLCQAVLDACSYDSVLALACKDPAQSKPDLHLFQCDPVKADLICEDIESAIGDSRGGKPKRRPEVLRMVSQADGGIPPPPRAPAPAPPGTVTQVDVRSRVAAWSAWAADHGDLERSRQYQDPEESAEMTAARIDRDVQILNHTLDDIEFFVTKLQKAAEAFSELSKRKKAKRSKKKAPGEGVLTLRARPPPPDEFLDCFQKFKHGFNLLAKLKAHIQNPSAEDLVHFLFTPLNMVVQATGGPDLARSVLSPLPTRDTVDLLQGTVRAEEQQLWLSLGDAWIRTRAEWPRDQFVPPYVPRFRNGWEPPLLGSQAATPGAAPDEQDRHQLAESVAGMADHRREQERSRLSAEQATVPDFLPPDRGYGSRGAPQRRLARSKYDFTARNSSELSVMKDDVLEILDDRKQWWKVRGTGGDCGFVPNNILDPVRPQEPGLPRSDPPFTHTIQKQRPERSPRQPDPASIPAPPSTPAPAAGPLPPAGPAPAPKGAPAAGGGEGGGGGILRDSLKHKRPSGDGRKSQMEEVQDELAQRLTIGRGAAQKKFQAPRPTPPAVHVTYDSSPDQVKLWLQSKGFGPVTVTSLGVLTGAQLFSLNKDELRSVCPEGARVYSQITVQKAALEDNEGSSELQEIMRRRKEKIAAAGSDSGVESFDEGSGH</sequence>
<reference evidence="14" key="3">
    <citation type="submission" date="2025-09" db="UniProtKB">
        <authorList>
            <consortium name="Ensembl"/>
        </authorList>
    </citation>
    <scope>IDENTIFICATION</scope>
    <source>
        <strain evidence="14">Glennie</strain>
    </source>
</reference>
<dbReference type="GO" id="GO:0008344">
    <property type="term" value="P:adult locomotory behavior"/>
    <property type="evidence" value="ECO:0007669"/>
    <property type="project" value="Ensembl"/>
</dbReference>
<evidence type="ECO:0000256" key="11">
    <source>
        <dbReference type="PROSITE-ProRule" id="PRU00192"/>
    </source>
</evidence>
<feature type="compositionally biased region" description="Pro residues" evidence="12">
    <location>
        <begin position="514"/>
        <end position="526"/>
    </location>
</feature>
<dbReference type="PANTHER" id="PTHR12287">
    <property type="entry name" value="EPIDERMAL GROWTH FACTOR RECEPTOR KINASE SUBSTRATE EPS8-RELATED PROTEIN"/>
    <property type="match status" value="1"/>
</dbReference>
<evidence type="ECO:0000313" key="14">
    <source>
        <dbReference type="Ensembl" id="ENSOANP00000037710.1"/>
    </source>
</evidence>
<evidence type="ECO:0000256" key="7">
    <source>
        <dbReference type="ARBA" id="ARBA00058563"/>
    </source>
</evidence>
<comment type="subcellular location">
    <subcellularLocation>
        <location evidence="1">Cytoplasm</location>
    </subcellularLocation>
</comment>
<keyword evidence="3 11" id="KW-0728">SH3 domain</keyword>
<dbReference type="GO" id="GO:0017146">
    <property type="term" value="C:NMDA selective glutamate receptor complex"/>
    <property type="evidence" value="ECO:0007669"/>
    <property type="project" value="Ensembl"/>
</dbReference>
<feature type="domain" description="SH3" evidence="13">
    <location>
        <begin position="808"/>
        <end position="867"/>
    </location>
</feature>
<evidence type="ECO:0000256" key="12">
    <source>
        <dbReference type="SAM" id="MobiDB-lite"/>
    </source>
</evidence>
<dbReference type="GO" id="GO:0048149">
    <property type="term" value="P:behavioral response to ethanol"/>
    <property type="evidence" value="ECO:0007669"/>
    <property type="project" value="Ensembl"/>
</dbReference>
<evidence type="ECO:0000256" key="8">
    <source>
        <dbReference type="ARBA" id="ARBA00065375"/>
    </source>
</evidence>
<dbReference type="FunFam" id="2.30.29.30:FF:000261">
    <property type="entry name" value="Epidermal growth factor receptor kinase substrate 8-like protein 1"/>
    <property type="match status" value="1"/>
</dbReference>
<dbReference type="Pfam" id="PF22975">
    <property type="entry name" value="EPS8_2nd"/>
    <property type="match status" value="1"/>
</dbReference>
<evidence type="ECO:0000256" key="1">
    <source>
        <dbReference type="ARBA" id="ARBA00004496"/>
    </source>
</evidence>
<dbReference type="SMART" id="SM00326">
    <property type="entry name" value="SH3"/>
    <property type="match status" value="1"/>
</dbReference>
<dbReference type="AlphaFoldDB" id="A0A6I8NAB8"/>
<dbReference type="GO" id="GO:0005938">
    <property type="term" value="C:cell cortex"/>
    <property type="evidence" value="ECO:0007669"/>
    <property type="project" value="Ensembl"/>
</dbReference>
<dbReference type="CDD" id="cd01210">
    <property type="entry name" value="PTB_EPS8"/>
    <property type="match status" value="1"/>
</dbReference>
<feature type="region of interest" description="Disordered" evidence="12">
    <location>
        <begin position="509"/>
        <end position="528"/>
    </location>
</feature>
<dbReference type="GO" id="GO:0005886">
    <property type="term" value="C:plasma membrane"/>
    <property type="evidence" value="ECO:0000318"/>
    <property type="project" value="GO_Central"/>
</dbReference>
<feature type="compositionally biased region" description="Gly residues" evidence="12">
    <location>
        <begin position="928"/>
        <end position="939"/>
    </location>
</feature>
<keyword evidence="15" id="KW-1185">Reference proteome</keyword>
<dbReference type="Proteomes" id="UP000002279">
    <property type="component" value="Chromosome 2"/>
</dbReference>
<dbReference type="GO" id="GO:1990830">
    <property type="term" value="P:cellular response to leukemia inhibitory factor"/>
    <property type="evidence" value="ECO:0007669"/>
    <property type="project" value="Ensembl"/>
</dbReference>
<feature type="compositionally biased region" description="Basic and acidic residues" evidence="12">
    <location>
        <begin position="949"/>
        <end position="958"/>
    </location>
</feature>
<dbReference type="InterPro" id="IPR033928">
    <property type="entry name" value="EPS8_PTB"/>
</dbReference>
<name>A0A6I8NAB8_ORNAN</name>
<dbReference type="CDD" id="cd11764">
    <property type="entry name" value="SH3_Eps8"/>
    <property type="match status" value="1"/>
</dbReference>
<dbReference type="InterPro" id="IPR006020">
    <property type="entry name" value="PTB/PI_dom"/>
</dbReference>
<dbReference type="GO" id="GO:0010458">
    <property type="term" value="P:exit from mitosis"/>
    <property type="evidence" value="ECO:0007669"/>
    <property type="project" value="Ensembl"/>
</dbReference>
<dbReference type="Gene3D" id="2.30.30.40">
    <property type="entry name" value="SH3 Domains"/>
    <property type="match status" value="1"/>
</dbReference>
<evidence type="ECO:0000256" key="5">
    <source>
        <dbReference type="ARBA" id="ARBA00022553"/>
    </source>
</evidence>
<dbReference type="InterPro" id="IPR041418">
    <property type="entry name" value="SAM_3"/>
</dbReference>
<dbReference type="InterPro" id="IPR001452">
    <property type="entry name" value="SH3_domain"/>
</dbReference>
<feature type="region of interest" description="Disordered" evidence="12">
    <location>
        <begin position="1074"/>
        <end position="1093"/>
    </location>
</feature>
<reference evidence="14 15" key="1">
    <citation type="journal article" date="2008" name="Nature">
        <title>Genome analysis of the platypus reveals unique signatures of evolution.</title>
        <authorList>
            <person name="Warren W.C."/>
            <person name="Hillier L.W."/>
            <person name="Marshall Graves J.A."/>
            <person name="Birney E."/>
            <person name="Ponting C.P."/>
            <person name="Grutzner F."/>
            <person name="Belov K."/>
            <person name="Miller W."/>
            <person name="Clarke L."/>
            <person name="Chinwalla A.T."/>
            <person name="Yang S.P."/>
            <person name="Heger A."/>
            <person name="Locke D.P."/>
            <person name="Miethke P."/>
            <person name="Waters P.D."/>
            <person name="Veyrunes F."/>
            <person name="Fulton L."/>
            <person name="Fulton B."/>
            <person name="Graves T."/>
            <person name="Wallis J."/>
            <person name="Puente X.S."/>
            <person name="Lopez-Otin C."/>
            <person name="Ordonez G.R."/>
            <person name="Eichler E.E."/>
            <person name="Chen L."/>
            <person name="Cheng Z."/>
            <person name="Deakin J.E."/>
            <person name="Alsop A."/>
            <person name="Thompson K."/>
            <person name="Kirby P."/>
            <person name="Papenfuss A.T."/>
            <person name="Wakefield M.J."/>
            <person name="Olender T."/>
            <person name="Lancet D."/>
            <person name="Huttley G.A."/>
            <person name="Smit A.F."/>
            <person name="Pask A."/>
            <person name="Temple-Smith P."/>
            <person name="Batzer M.A."/>
            <person name="Walker J.A."/>
            <person name="Konkel M.K."/>
            <person name="Harris R.S."/>
            <person name="Whittington C.M."/>
            <person name="Wong E.S."/>
            <person name="Gemmell N.J."/>
            <person name="Buschiazzo E."/>
            <person name="Vargas Jentzsch I.M."/>
            <person name="Merkel A."/>
            <person name="Schmitz J."/>
            <person name="Zemann A."/>
            <person name="Churakov G."/>
            <person name="Kriegs J.O."/>
            <person name="Brosius J."/>
            <person name="Murchison E.P."/>
            <person name="Sachidanandam R."/>
            <person name="Smith C."/>
            <person name="Hannon G.J."/>
            <person name="Tsend-Ayush E."/>
            <person name="McMillan D."/>
            <person name="Attenborough R."/>
            <person name="Rens W."/>
            <person name="Ferguson-Smith M."/>
            <person name="Lefevre C.M."/>
            <person name="Sharp J.A."/>
            <person name="Nicholas K.R."/>
            <person name="Ray D.A."/>
            <person name="Kube M."/>
            <person name="Reinhardt R."/>
            <person name="Pringle T.H."/>
            <person name="Taylor J."/>
            <person name="Jones R.C."/>
            <person name="Nixon B."/>
            <person name="Dacheux J.L."/>
            <person name="Niwa H."/>
            <person name="Sekita Y."/>
            <person name="Huang X."/>
            <person name="Stark A."/>
            <person name="Kheradpour P."/>
            <person name="Kellis M."/>
            <person name="Flicek P."/>
            <person name="Chen Y."/>
            <person name="Webber C."/>
            <person name="Hardison R."/>
            <person name="Nelson J."/>
            <person name="Hallsworth-Pepin K."/>
            <person name="Delehaunty K."/>
            <person name="Markovic C."/>
            <person name="Minx P."/>
            <person name="Feng Y."/>
            <person name="Kremitzki C."/>
            <person name="Mitreva M."/>
            <person name="Glasscock J."/>
            <person name="Wylie T."/>
            <person name="Wohldmann P."/>
            <person name="Thiru P."/>
            <person name="Nhan M.N."/>
            <person name="Pohl C.S."/>
            <person name="Smith S.M."/>
            <person name="Hou S."/>
            <person name="Nefedov M."/>
            <person name="de Jong P.J."/>
            <person name="Renfree M.B."/>
            <person name="Mardis E.R."/>
            <person name="Wilson R.K."/>
        </authorList>
    </citation>
    <scope>NUCLEOTIDE SEQUENCE [LARGE SCALE GENOMIC DNA]</scope>
    <source>
        <strain evidence="14 15">Glennie</strain>
    </source>
</reference>
<evidence type="ECO:0000256" key="2">
    <source>
        <dbReference type="ARBA" id="ARBA00006197"/>
    </source>
</evidence>
<dbReference type="InterPro" id="IPR036028">
    <property type="entry name" value="SH3-like_dom_sf"/>
</dbReference>
<dbReference type="Gene3D" id="1.10.150.50">
    <property type="entry name" value="Transcription Factor, Ets-1"/>
    <property type="match status" value="1"/>
</dbReference>
<dbReference type="GO" id="GO:1900029">
    <property type="term" value="P:positive regulation of ruffle assembly"/>
    <property type="evidence" value="ECO:0000318"/>
    <property type="project" value="GO_Central"/>
</dbReference>
<dbReference type="GO" id="GO:0036336">
    <property type="term" value="P:dendritic cell migration"/>
    <property type="evidence" value="ECO:0007669"/>
    <property type="project" value="Ensembl"/>
</dbReference>
<dbReference type="InterPro" id="IPR035462">
    <property type="entry name" value="Eps8_SH3"/>
</dbReference>
<dbReference type="InterPro" id="IPR013761">
    <property type="entry name" value="SAM/pointed_sf"/>
</dbReference>
<dbReference type="FunCoup" id="A0A6I8NAB8">
    <property type="interactions" value="450"/>
</dbReference>
<dbReference type="GO" id="GO:0003779">
    <property type="term" value="F:actin binding"/>
    <property type="evidence" value="ECO:0000318"/>
    <property type="project" value="GO_Central"/>
</dbReference>
<dbReference type="GO" id="GO:0032426">
    <property type="term" value="C:stereocilium tip"/>
    <property type="evidence" value="ECO:0007669"/>
    <property type="project" value="Ensembl"/>
</dbReference>
<dbReference type="GO" id="GO:0099072">
    <property type="term" value="P:regulation of postsynaptic membrane neurotransmitter receptor levels"/>
    <property type="evidence" value="ECO:0007669"/>
    <property type="project" value="Ensembl"/>
</dbReference>
<feature type="region of interest" description="Disordered" evidence="12">
    <location>
        <begin position="852"/>
        <end position="989"/>
    </location>
</feature>
<dbReference type="GO" id="GO:0007266">
    <property type="term" value="P:Rho protein signal transduction"/>
    <property type="evidence" value="ECO:0000318"/>
    <property type="project" value="GO_Central"/>
</dbReference>
<evidence type="ECO:0000256" key="3">
    <source>
        <dbReference type="ARBA" id="ARBA00022443"/>
    </source>
</evidence>
<feature type="compositionally biased region" description="Basic residues" evidence="12">
    <location>
        <begin position="605"/>
        <end position="614"/>
    </location>
</feature>